<dbReference type="EMBL" id="CAJEWN010000190">
    <property type="protein sequence ID" value="CAD2171776.1"/>
    <property type="molecule type" value="Genomic_DNA"/>
</dbReference>
<evidence type="ECO:0000313" key="4">
    <source>
        <dbReference type="EMBL" id="CAD2171776.1"/>
    </source>
</evidence>
<proteinExistence type="predicted"/>
<feature type="compositionally biased region" description="Basic residues" evidence="2">
    <location>
        <begin position="17"/>
        <end position="28"/>
    </location>
</feature>
<reference evidence="4 5" key="1">
    <citation type="submission" date="2020-08" db="EMBL/GenBank/DDBJ databases">
        <authorList>
            <person name="Koutsovoulos G."/>
            <person name="Danchin GJ E."/>
        </authorList>
    </citation>
    <scope>NUCLEOTIDE SEQUENCE [LARGE SCALE GENOMIC DNA]</scope>
</reference>
<feature type="compositionally biased region" description="Polar residues" evidence="2">
    <location>
        <begin position="1"/>
        <end position="13"/>
    </location>
</feature>
<evidence type="ECO:0000256" key="1">
    <source>
        <dbReference type="SAM" id="Coils"/>
    </source>
</evidence>
<feature type="domain" description="GIY-YIG" evidence="3">
    <location>
        <begin position="397"/>
        <end position="472"/>
    </location>
</feature>
<dbReference type="Proteomes" id="UP000580250">
    <property type="component" value="Unassembled WGS sequence"/>
</dbReference>
<feature type="region of interest" description="Disordered" evidence="2">
    <location>
        <begin position="1"/>
        <end position="36"/>
    </location>
</feature>
<evidence type="ECO:0000256" key="2">
    <source>
        <dbReference type="SAM" id="MobiDB-lite"/>
    </source>
</evidence>
<keyword evidence="1" id="KW-0175">Coiled coil</keyword>
<name>A0A6V7V9W7_MELEN</name>
<comment type="caution">
    <text evidence="4">The sequence shown here is derived from an EMBL/GenBank/DDBJ whole genome shotgun (WGS) entry which is preliminary data.</text>
</comment>
<organism evidence="4 5">
    <name type="scientific">Meloidogyne enterolobii</name>
    <name type="common">Root-knot nematode worm</name>
    <name type="synonym">Meloidogyne mayaguensis</name>
    <dbReference type="NCBI Taxonomy" id="390850"/>
    <lineage>
        <taxon>Eukaryota</taxon>
        <taxon>Metazoa</taxon>
        <taxon>Ecdysozoa</taxon>
        <taxon>Nematoda</taxon>
        <taxon>Chromadorea</taxon>
        <taxon>Rhabditida</taxon>
        <taxon>Tylenchina</taxon>
        <taxon>Tylenchomorpha</taxon>
        <taxon>Tylenchoidea</taxon>
        <taxon>Meloidogynidae</taxon>
        <taxon>Meloidogyninae</taxon>
        <taxon>Meloidogyne</taxon>
    </lineage>
</organism>
<feature type="coiled-coil region" evidence="1">
    <location>
        <begin position="226"/>
        <end position="291"/>
    </location>
</feature>
<evidence type="ECO:0000313" key="5">
    <source>
        <dbReference type="Proteomes" id="UP000580250"/>
    </source>
</evidence>
<dbReference type="AlphaFoldDB" id="A0A6V7V9W7"/>
<sequence length="521" mass="60618">MNATSYNKVTCSSGHEARRRKTAKRRNRTANATASRWKKGLDEDLEEECENAMGAGNVQVVNMNENNVKLGQAVDSRSVLLPLITAAAAQNLQMVRGMVNTFRMPVPVLQQILGLFSFKEIGILRRVHPHWNEIAGQLLNAAHSRLIQRAQHLLTDCQQRVTREPRMDQPVKLLNRLHVHALNPVDGMRAFMDEGVLYFPYGAFLDQAYSLLSRIDLMIENNYFDEEKQEKEYNEADNLMDKLAEITKKAVLHYKQWIEPEAEKRMSELYRVSAQQRLQRTEEEEAENERNYYCGLLIERLEASNQLLEQYSTPSTSKPSHQILQPAIIENASTVNTFLKTCFFCGFSFSWTVRSSHYNTSNCKISSFYCSNNWSKYFNEINEYSNVQQFDFSADPGQHLVYLVRDEISITDWKYVGITTKIKKRFVEHKYKGTFNNLQNAEYGILIQNLSEKNAKFLEGCLILSTRLGYNLINRRYEFDNIVQALKISKEEEVKEKIIEFHKSAIHLTKNRWNKIEWIKF</sequence>
<protein>
    <recommendedName>
        <fullName evidence="3">GIY-YIG domain-containing protein</fullName>
    </recommendedName>
</protein>
<dbReference type="OrthoDB" id="5860767at2759"/>
<dbReference type="InterPro" id="IPR000305">
    <property type="entry name" value="GIY-YIG_endonuc"/>
</dbReference>
<evidence type="ECO:0000259" key="3">
    <source>
        <dbReference type="PROSITE" id="PS50164"/>
    </source>
</evidence>
<accession>A0A6V7V9W7</accession>
<dbReference type="PROSITE" id="PS50164">
    <property type="entry name" value="GIY_YIG"/>
    <property type="match status" value="1"/>
</dbReference>
<gene>
    <name evidence="4" type="ORF">MENT_LOCUS23288</name>
</gene>